<evidence type="ECO:0000313" key="3">
    <source>
        <dbReference type="Proteomes" id="UP000001868"/>
    </source>
</evidence>
<proteinExistence type="predicted"/>
<evidence type="ECO:0000256" key="1">
    <source>
        <dbReference type="SAM" id="SignalP"/>
    </source>
</evidence>
<dbReference type="HOGENOM" id="CLU_1766284_0_0_5"/>
<organism evidence="2 3">
    <name type="scientific">Phenylobacterium zucineum (strain HLK1)</name>
    <dbReference type="NCBI Taxonomy" id="450851"/>
    <lineage>
        <taxon>Bacteria</taxon>
        <taxon>Pseudomonadati</taxon>
        <taxon>Pseudomonadota</taxon>
        <taxon>Alphaproteobacteria</taxon>
        <taxon>Caulobacterales</taxon>
        <taxon>Caulobacteraceae</taxon>
        <taxon>Phenylobacterium</taxon>
    </lineage>
</organism>
<name>B4R7Z7_PHEZH</name>
<gene>
    <name evidence="2" type="ordered locus">PHZ_c1116</name>
</gene>
<evidence type="ECO:0000313" key="2">
    <source>
        <dbReference type="EMBL" id="ACG77530.1"/>
    </source>
</evidence>
<dbReference type="EMBL" id="CP000747">
    <property type="protein sequence ID" value="ACG77530.1"/>
    <property type="molecule type" value="Genomic_DNA"/>
</dbReference>
<dbReference type="SUPFAM" id="SSF47175">
    <property type="entry name" value="Cytochromes"/>
    <property type="match status" value="1"/>
</dbReference>
<keyword evidence="1" id="KW-0732">Signal</keyword>
<dbReference type="InterPro" id="IPR002321">
    <property type="entry name" value="Cyt_c_II"/>
</dbReference>
<protein>
    <submittedName>
        <fullName evidence="2">Cytochrome c-554</fullName>
    </submittedName>
</protein>
<dbReference type="AlphaFoldDB" id="B4R7Z7"/>
<dbReference type="Proteomes" id="UP000001868">
    <property type="component" value="Chromosome"/>
</dbReference>
<dbReference type="InterPro" id="IPR010980">
    <property type="entry name" value="Cyt_c/b562"/>
</dbReference>
<feature type="chain" id="PRO_5002825109" evidence="1">
    <location>
        <begin position="24"/>
        <end position="147"/>
    </location>
</feature>
<dbReference type="PROSITE" id="PS51009">
    <property type="entry name" value="CYTCII"/>
    <property type="match status" value="1"/>
</dbReference>
<dbReference type="KEGG" id="pzu:PHZ_c1116"/>
<sequence>MEGPMRTPTFAAVLAVLTGAALAGGGAALAQSTAMADLMKQTVNPAALAFWAAGNEPPPGERPAAAAARWRAALDAARVLEAEGRRMQRPAYTQPGEWDAYAQAMADAAAGAVPALRARDAEAAFAAGGALYDSCNGCHKIYAPALR</sequence>
<dbReference type="GO" id="GO:0005506">
    <property type="term" value="F:iron ion binding"/>
    <property type="evidence" value="ECO:0007669"/>
    <property type="project" value="InterPro"/>
</dbReference>
<reference evidence="2 3" key="1">
    <citation type="journal article" date="2008" name="BMC Genomics">
        <title>Complete genome of Phenylobacterium zucineum - a novel facultative intracellular bacterium isolated from human erythroleukemia cell line K562.</title>
        <authorList>
            <person name="Luo Y."/>
            <person name="Xu X."/>
            <person name="Ding Z."/>
            <person name="Liu Z."/>
            <person name="Zhang B."/>
            <person name="Yan Z."/>
            <person name="Sun J."/>
            <person name="Hu S."/>
            <person name="Hu X."/>
        </authorList>
    </citation>
    <scope>NUCLEOTIDE SEQUENCE [LARGE SCALE GENOMIC DNA]</scope>
    <source>
        <strain evidence="2 3">HLK1</strain>
    </source>
</reference>
<dbReference type="GO" id="GO:0020037">
    <property type="term" value="F:heme binding"/>
    <property type="evidence" value="ECO:0007669"/>
    <property type="project" value="InterPro"/>
</dbReference>
<keyword evidence="3" id="KW-1185">Reference proteome</keyword>
<accession>B4R7Z7</accession>
<dbReference type="GO" id="GO:0022900">
    <property type="term" value="P:electron transport chain"/>
    <property type="evidence" value="ECO:0007669"/>
    <property type="project" value="InterPro"/>
</dbReference>
<feature type="signal peptide" evidence="1">
    <location>
        <begin position="1"/>
        <end position="23"/>
    </location>
</feature>
<dbReference type="GO" id="GO:0009055">
    <property type="term" value="F:electron transfer activity"/>
    <property type="evidence" value="ECO:0007669"/>
    <property type="project" value="InterPro"/>
</dbReference>